<gene>
    <name evidence="5" type="ORF">CN97_04050</name>
</gene>
<dbReference type="PANTHER" id="PTHR33154:SF15">
    <property type="entry name" value="REGULATORY PROTEIN ARSR"/>
    <property type="match status" value="1"/>
</dbReference>
<name>A0A086XVL5_9RHOB</name>
<protein>
    <submittedName>
        <fullName evidence="5">ArsR family transcriptional regulator</fullName>
    </submittedName>
</protein>
<dbReference type="SMART" id="SM00418">
    <property type="entry name" value="HTH_ARSR"/>
    <property type="match status" value="1"/>
</dbReference>
<dbReference type="InterPro" id="IPR001845">
    <property type="entry name" value="HTH_ArsR_DNA-bd_dom"/>
</dbReference>
<dbReference type="GO" id="GO:0003700">
    <property type="term" value="F:DNA-binding transcription factor activity"/>
    <property type="evidence" value="ECO:0007669"/>
    <property type="project" value="InterPro"/>
</dbReference>
<dbReference type="InterPro" id="IPR011991">
    <property type="entry name" value="ArsR-like_HTH"/>
</dbReference>
<dbReference type="OrthoDB" id="9804742at2"/>
<keyword evidence="3" id="KW-0804">Transcription</keyword>
<dbReference type="PANTHER" id="PTHR33154">
    <property type="entry name" value="TRANSCRIPTIONAL REGULATOR, ARSR FAMILY"/>
    <property type="match status" value="1"/>
</dbReference>
<dbReference type="Proteomes" id="UP000028826">
    <property type="component" value="Unassembled WGS sequence"/>
</dbReference>
<dbReference type="STRING" id="195105.CN97_04050"/>
<feature type="domain" description="HTH arsR-type" evidence="4">
    <location>
        <begin position="1"/>
        <end position="95"/>
    </location>
</feature>
<dbReference type="Pfam" id="PF01022">
    <property type="entry name" value="HTH_5"/>
    <property type="match status" value="1"/>
</dbReference>
<dbReference type="GO" id="GO:0003677">
    <property type="term" value="F:DNA binding"/>
    <property type="evidence" value="ECO:0007669"/>
    <property type="project" value="UniProtKB-KW"/>
</dbReference>
<dbReference type="SUPFAM" id="SSF46785">
    <property type="entry name" value="Winged helix' DNA-binding domain"/>
    <property type="match status" value="1"/>
</dbReference>
<dbReference type="NCBIfam" id="NF033788">
    <property type="entry name" value="HTH_metalloreg"/>
    <property type="match status" value="1"/>
</dbReference>
<dbReference type="RefSeq" id="WP_035714390.1">
    <property type="nucleotide sequence ID" value="NZ_JGYG01000019.1"/>
</dbReference>
<evidence type="ECO:0000256" key="2">
    <source>
        <dbReference type="ARBA" id="ARBA00023125"/>
    </source>
</evidence>
<dbReference type="EMBL" id="JGYG01000019">
    <property type="protein sequence ID" value="KFI26065.1"/>
    <property type="molecule type" value="Genomic_DNA"/>
</dbReference>
<keyword evidence="6" id="KW-1185">Reference proteome</keyword>
<dbReference type="InterPro" id="IPR036390">
    <property type="entry name" value="WH_DNA-bd_sf"/>
</dbReference>
<evidence type="ECO:0000256" key="3">
    <source>
        <dbReference type="ARBA" id="ARBA00023163"/>
    </source>
</evidence>
<dbReference type="InterPro" id="IPR036388">
    <property type="entry name" value="WH-like_DNA-bd_sf"/>
</dbReference>
<dbReference type="PRINTS" id="PR00778">
    <property type="entry name" value="HTHARSR"/>
</dbReference>
<sequence length="107" mass="10894">MATDETTTAALAKALAHPARIRILRLLQATPGCIGGDIVGAVGLAQSTVSEHLRILKSAGVITGEIDGPRVCYALNPASLAPLADLIMGLTPPAEGACCIPVRKEPA</sequence>
<comment type="caution">
    <text evidence="5">The sequence shown here is derived from an EMBL/GenBank/DDBJ whole genome shotgun (WGS) entry which is preliminary data.</text>
</comment>
<reference evidence="5 6" key="1">
    <citation type="submission" date="2014-03" db="EMBL/GenBank/DDBJ databases">
        <title>Genome of Haematobacter massiliensis CCUG 47968.</title>
        <authorList>
            <person name="Wang D."/>
            <person name="Wang G."/>
        </authorList>
    </citation>
    <scope>NUCLEOTIDE SEQUENCE [LARGE SCALE GENOMIC DNA]</scope>
    <source>
        <strain evidence="5 6">CCUG 47968</strain>
    </source>
</reference>
<keyword evidence="1" id="KW-0805">Transcription regulation</keyword>
<evidence type="ECO:0000256" key="1">
    <source>
        <dbReference type="ARBA" id="ARBA00023015"/>
    </source>
</evidence>
<keyword evidence="2" id="KW-0238">DNA-binding</keyword>
<dbReference type="InterPro" id="IPR051081">
    <property type="entry name" value="HTH_MetalResp_TranReg"/>
</dbReference>
<accession>A0A086XVL5</accession>
<organism evidence="5 6">
    <name type="scientific">Haematobacter massiliensis</name>
    <dbReference type="NCBI Taxonomy" id="195105"/>
    <lineage>
        <taxon>Bacteria</taxon>
        <taxon>Pseudomonadati</taxon>
        <taxon>Pseudomonadota</taxon>
        <taxon>Alphaproteobacteria</taxon>
        <taxon>Rhodobacterales</taxon>
        <taxon>Paracoccaceae</taxon>
        <taxon>Haematobacter</taxon>
    </lineage>
</organism>
<dbReference type="eggNOG" id="COG0640">
    <property type="taxonomic scope" value="Bacteria"/>
</dbReference>
<dbReference type="AlphaFoldDB" id="A0A086XVL5"/>
<proteinExistence type="predicted"/>
<dbReference type="Gene3D" id="1.10.10.10">
    <property type="entry name" value="Winged helix-like DNA-binding domain superfamily/Winged helix DNA-binding domain"/>
    <property type="match status" value="1"/>
</dbReference>
<evidence type="ECO:0000313" key="5">
    <source>
        <dbReference type="EMBL" id="KFI26065.1"/>
    </source>
</evidence>
<evidence type="ECO:0000313" key="6">
    <source>
        <dbReference type="Proteomes" id="UP000028826"/>
    </source>
</evidence>
<dbReference type="CDD" id="cd00090">
    <property type="entry name" value="HTH_ARSR"/>
    <property type="match status" value="1"/>
</dbReference>
<dbReference type="PROSITE" id="PS50987">
    <property type="entry name" value="HTH_ARSR_2"/>
    <property type="match status" value="1"/>
</dbReference>
<evidence type="ECO:0000259" key="4">
    <source>
        <dbReference type="PROSITE" id="PS50987"/>
    </source>
</evidence>